<dbReference type="AlphaFoldDB" id="A0A0J1JMY5"/>
<proteinExistence type="predicted"/>
<protein>
    <submittedName>
        <fullName evidence="1">Uncharacterized protein</fullName>
    </submittedName>
</protein>
<dbReference type="RefSeq" id="WP_047880489.1">
    <property type="nucleotide sequence ID" value="NZ_LDOT01000032.1"/>
</dbReference>
<dbReference type="EMBL" id="LDOT01000032">
    <property type="protein sequence ID" value="KLV03527.1"/>
    <property type="molecule type" value="Genomic_DNA"/>
</dbReference>
<name>A0A0J1JMY5_9GAMM</name>
<dbReference type="Proteomes" id="UP000036097">
    <property type="component" value="Unassembled WGS sequence"/>
</dbReference>
<organism evidence="1 2">
    <name type="scientific">Photobacterium aquae</name>
    <dbReference type="NCBI Taxonomy" id="1195763"/>
    <lineage>
        <taxon>Bacteria</taxon>
        <taxon>Pseudomonadati</taxon>
        <taxon>Pseudomonadota</taxon>
        <taxon>Gammaproteobacteria</taxon>
        <taxon>Vibrionales</taxon>
        <taxon>Vibrionaceae</taxon>
        <taxon>Photobacterium</taxon>
    </lineage>
</organism>
<gene>
    <name evidence="1" type="ORF">ABT56_19025</name>
</gene>
<keyword evidence="2" id="KW-1185">Reference proteome</keyword>
<accession>A0A0J1JMY5</accession>
<evidence type="ECO:0000313" key="2">
    <source>
        <dbReference type="Proteomes" id="UP000036097"/>
    </source>
</evidence>
<comment type="caution">
    <text evidence="1">The sequence shown here is derived from an EMBL/GenBank/DDBJ whole genome shotgun (WGS) entry which is preliminary data.</text>
</comment>
<evidence type="ECO:0000313" key="1">
    <source>
        <dbReference type="EMBL" id="KLV03527.1"/>
    </source>
</evidence>
<reference evidence="1 2" key="1">
    <citation type="submission" date="2015-05" db="EMBL/GenBank/DDBJ databases">
        <title>Photobacterium galathea sp. nov.</title>
        <authorList>
            <person name="Machado H."/>
            <person name="Gram L."/>
        </authorList>
    </citation>
    <scope>NUCLEOTIDE SEQUENCE [LARGE SCALE GENOMIC DNA]</scope>
    <source>
        <strain evidence="1 2">CGMCC 1.12159</strain>
    </source>
</reference>
<sequence>MMNNKKIDELHSQVIPVLEELVRRCNECGITLNVDVGIDDEDIRLSYNSKYDTQAGEKKRKMTQIELLKIIMKTNPQVIKSVH</sequence>